<dbReference type="EMBL" id="CAOQHR010000012">
    <property type="protein sequence ID" value="CAI6341457.1"/>
    <property type="molecule type" value="Genomic_DNA"/>
</dbReference>
<keyword evidence="2" id="KW-1185">Reference proteome</keyword>
<comment type="caution">
    <text evidence="1">The sequence shown here is derived from an EMBL/GenBank/DDBJ whole genome shotgun (WGS) entry which is preliminary data.</text>
</comment>
<sequence length="135" mass="15163">MESSFGRLVYASIRHMSEIETKNFAPVPHHTHTHSSLVFTLHPIQPAQPEEQAFNPTNLFGLALQPNRPIDSDKCPLDQRPCRSLVFAADGTRALLTSIIIIILCNQRRAESEICFQTRSCQIASLLPLTFLQIP</sequence>
<organism evidence="1 2">
    <name type="scientific">Periconia digitata</name>
    <dbReference type="NCBI Taxonomy" id="1303443"/>
    <lineage>
        <taxon>Eukaryota</taxon>
        <taxon>Fungi</taxon>
        <taxon>Dikarya</taxon>
        <taxon>Ascomycota</taxon>
        <taxon>Pezizomycotina</taxon>
        <taxon>Dothideomycetes</taxon>
        <taxon>Pleosporomycetidae</taxon>
        <taxon>Pleosporales</taxon>
        <taxon>Massarineae</taxon>
        <taxon>Periconiaceae</taxon>
        <taxon>Periconia</taxon>
    </lineage>
</organism>
<gene>
    <name evidence="1" type="ORF">PDIGIT_LOCUS14654</name>
</gene>
<reference evidence="1" key="1">
    <citation type="submission" date="2023-01" db="EMBL/GenBank/DDBJ databases">
        <authorList>
            <person name="Van Ghelder C."/>
            <person name="Rancurel C."/>
        </authorList>
    </citation>
    <scope>NUCLEOTIDE SEQUENCE</scope>
    <source>
        <strain evidence="1">CNCM I-4278</strain>
    </source>
</reference>
<dbReference type="Proteomes" id="UP001152607">
    <property type="component" value="Unassembled WGS sequence"/>
</dbReference>
<protein>
    <submittedName>
        <fullName evidence="1">Uncharacterized protein</fullName>
    </submittedName>
</protein>
<dbReference type="AlphaFoldDB" id="A0A9W4UUM4"/>
<proteinExistence type="predicted"/>
<name>A0A9W4UUM4_9PLEO</name>
<evidence type="ECO:0000313" key="1">
    <source>
        <dbReference type="EMBL" id="CAI6341457.1"/>
    </source>
</evidence>
<evidence type="ECO:0000313" key="2">
    <source>
        <dbReference type="Proteomes" id="UP001152607"/>
    </source>
</evidence>
<accession>A0A9W4UUM4</accession>